<dbReference type="PANTHER" id="PTHR32114">
    <property type="entry name" value="ABC TRANSPORTER ABCH.3"/>
    <property type="match status" value="1"/>
</dbReference>
<dbReference type="Gene3D" id="3.40.50.300">
    <property type="entry name" value="P-loop containing nucleotide triphosphate hydrolases"/>
    <property type="match status" value="2"/>
</dbReference>
<feature type="coiled-coil region" evidence="1">
    <location>
        <begin position="383"/>
        <end position="434"/>
    </location>
</feature>
<protein>
    <submittedName>
        <fullName evidence="2">Putative RecF/RecN/SMC domain contining protein</fullName>
    </submittedName>
</protein>
<dbReference type="EMBL" id="MT141403">
    <property type="protein sequence ID" value="QJA60288.1"/>
    <property type="molecule type" value="Genomic_DNA"/>
</dbReference>
<keyword evidence="1" id="KW-0175">Coiled coil</keyword>
<reference evidence="2" key="1">
    <citation type="submission" date="2020-03" db="EMBL/GenBank/DDBJ databases">
        <title>The deep terrestrial virosphere.</title>
        <authorList>
            <person name="Holmfeldt K."/>
            <person name="Nilsson E."/>
            <person name="Simone D."/>
            <person name="Lopez-Fernandez M."/>
            <person name="Wu X."/>
            <person name="de Brujin I."/>
            <person name="Lundin D."/>
            <person name="Andersson A."/>
            <person name="Bertilsson S."/>
            <person name="Dopson M."/>
        </authorList>
    </citation>
    <scope>NUCLEOTIDE SEQUENCE</scope>
    <source>
        <strain evidence="2">MM415B01142</strain>
    </source>
</reference>
<dbReference type="PANTHER" id="PTHR32114:SF2">
    <property type="entry name" value="ABC TRANSPORTER ABCH.3"/>
    <property type="match status" value="1"/>
</dbReference>
<organism evidence="2">
    <name type="scientific">viral metagenome</name>
    <dbReference type="NCBI Taxonomy" id="1070528"/>
    <lineage>
        <taxon>unclassified sequences</taxon>
        <taxon>metagenomes</taxon>
        <taxon>organismal metagenomes</taxon>
    </lineage>
</organism>
<sequence length="729" mass="83928">MKLNIEDIEFRNFLSFGSKWQRLTLVPGVNLILGINANNQRSNGSGKSAILETIPFALFGQVNRDVKKDQIVNWKNRRECEVVISFSKGDDKYRILRAIKPDKLEVYKNNKPVDVPSHKRDFQKQIEDDILGIDCKTFMSIIHSNINSSTPILKMSKLDKRNFIERVFGLRIFTLMNSKSNENLSSIEKKRNNVSNDTNYNDRMIADLKEQNIVLFSKLSKIPNSTRELKDIIEEHDELIENSQFSDSKVKSLNDDLLSIIGLIDKNNRIVNKVDHRLDIMEEKSKNISKQTINQPQLQKKIIELGKIKNEISMIDVNILDYKLNVGKKDLDTNNDILNELKERQKKFEIEIAVLSNNIISSKKEELEGKEICPTCGTIIDSKKIIEEAKKEKENNRKDMLMKESELEVLNKDIKNLIKIIINIEANIKNIERVKSEYTLSLTKISPLDDINVEYEKNRKLINDGRKYFKVVSKLISKKEKIEIGIESFNTKRNLLNEEINDISTISAGIEKMKSEIDRLKERIQQENITRKEIESLIEDNNIKIRNGTNTIDENTKKIKKINLLSDYVSYIKDICKDDNIKQFSISSEIPYLNQQSNYYLSESGHDFFIKLDKWLDCEIKGPGILNGSYGSLSGGESRSIDLALQFAFLDIARIKAGIWPDILITDELLDSSVDGYGLDKILGIIKVKQIENNLKMFLISHRKEVSEIDADNIYIVEKSGGYSNIVYN</sequence>
<evidence type="ECO:0000313" key="2">
    <source>
        <dbReference type="EMBL" id="QJA60288.1"/>
    </source>
</evidence>
<dbReference type="InterPro" id="IPR027417">
    <property type="entry name" value="P-loop_NTPase"/>
</dbReference>
<evidence type="ECO:0000256" key="1">
    <source>
        <dbReference type="SAM" id="Coils"/>
    </source>
</evidence>
<accession>A0A6M3ISS4</accession>
<dbReference type="AlphaFoldDB" id="A0A6M3ISS4"/>
<dbReference type="SUPFAM" id="SSF75712">
    <property type="entry name" value="Rad50 coiled-coil Zn hook"/>
    <property type="match status" value="1"/>
</dbReference>
<feature type="coiled-coil region" evidence="1">
    <location>
        <begin position="503"/>
        <end position="537"/>
    </location>
</feature>
<proteinExistence type="predicted"/>
<dbReference type="SUPFAM" id="SSF52540">
    <property type="entry name" value="P-loop containing nucleoside triphosphate hydrolases"/>
    <property type="match status" value="1"/>
</dbReference>
<name>A0A6M3ISS4_9ZZZZ</name>
<gene>
    <name evidence="2" type="ORF">MM415B01142_0015</name>
</gene>